<dbReference type="RefSeq" id="WP_378017555.1">
    <property type="nucleotide sequence ID" value="NZ_JBHSKT010000006.1"/>
</dbReference>
<name>A0ABW0ED52_9BACT</name>
<feature type="transmembrane region" description="Helical" evidence="1">
    <location>
        <begin position="221"/>
        <end position="239"/>
    </location>
</feature>
<feature type="transmembrane region" description="Helical" evidence="1">
    <location>
        <begin position="193"/>
        <end position="214"/>
    </location>
</feature>
<keyword evidence="3" id="KW-1185">Reference proteome</keyword>
<keyword evidence="1" id="KW-0812">Transmembrane</keyword>
<evidence type="ECO:0000313" key="3">
    <source>
        <dbReference type="Proteomes" id="UP001596161"/>
    </source>
</evidence>
<evidence type="ECO:0008006" key="4">
    <source>
        <dbReference type="Google" id="ProtNLM"/>
    </source>
</evidence>
<keyword evidence="1" id="KW-0472">Membrane</keyword>
<proteinExistence type="predicted"/>
<dbReference type="Proteomes" id="UP001596161">
    <property type="component" value="Unassembled WGS sequence"/>
</dbReference>
<dbReference type="EMBL" id="JBHSKT010000006">
    <property type="protein sequence ID" value="MFC5271188.1"/>
    <property type="molecule type" value="Genomic_DNA"/>
</dbReference>
<sequence length="267" mass="29951">MNIGHFFTWLPSWALFALIVIICVMAAEAGAWLAQRRSKKGIKEPDAPIGTAVGAILGLLAFMLGFTFSLTESRFGNRKELVIEEAKAINTCYLRSNLIPVKQKTAIRKYLKEYTNILLKSSEIEFSRKNRGDNGNIIRLEALHDLMWQQASTLVNENLDGEIRTFFLGSLNDVINIYQERKTVSLIFRIPDVIWTSLIVISILGTFVVGYQTGTFGTRRLISVPLMAAAFALVIVMIADMDSTGPDKFEVSQQPLKEVKDMMNKNP</sequence>
<dbReference type="Pfam" id="PF14023">
    <property type="entry name" value="Bestrophin-like"/>
    <property type="match status" value="1"/>
</dbReference>
<dbReference type="InterPro" id="IPR025333">
    <property type="entry name" value="DUF4239"/>
</dbReference>
<protein>
    <recommendedName>
        <fullName evidence="4">DUF4239 domain-containing protein</fullName>
    </recommendedName>
</protein>
<gene>
    <name evidence="2" type="ORF">ACFPIB_11245</name>
</gene>
<feature type="transmembrane region" description="Helical" evidence="1">
    <location>
        <begin position="46"/>
        <end position="68"/>
    </location>
</feature>
<comment type="caution">
    <text evidence="2">The sequence shown here is derived from an EMBL/GenBank/DDBJ whole genome shotgun (WGS) entry which is preliminary data.</text>
</comment>
<organism evidence="2 3">
    <name type="scientific">Adhaeribacter terreus</name>
    <dbReference type="NCBI Taxonomy" id="529703"/>
    <lineage>
        <taxon>Bacteria</taxon>
        <taxon>Pseudomonadati</taxon>
        <taxon>Bacteroidota</taxon>
        <taxon>Cytophagia</taxon>
        <taxon>Cytophagales</taxon>
        <taxon>Hymenobacteraceae</taxon>
        <taxon>Adhaeribacter</taxon>
    </lineage>
</organism>
<feature type="transmembrane region" description="Helical" evidence="1">
    <location>
        <begin position="12"/>
        <end position="34"/>
    </location>
</feature>
<reference evidence="3" key="1">
    <citation type="journal article" date="2019" name="Int. J. Syst. Evol. Microbiol.">
        <title>The Global Catalogue of Microorganisms (GCM) 10K type strain sequencing project: providing services to taxonomists for standard genome sequencing and annotation.</title>
        <authorList>
            <consortium name="The Broad Institute Genomics Platform"/>
            <consortium name="The Broad Institute Genome Sequencing Center for Infectious Disease"/>
            <person name="Wu L."/>
            <person name="Ma J."/>
        </authorList>
    </citation>
    <scope>NUCLEOTIDE SEQUENCE [LARGE SCALE GENOMIC DNA]</scope>
    <source>
        <strain evidence="3">KACC 12602</strain>
    </source>
</reference>
<keyword evidence="1" id="KW-1133">Transmembrane helix</keyword>
<evidence type="ECO:0000256" key="1">
    <source>
        <dbReference type="SAM" id="Phobius"/>
    </source>
</evidence>
<accession>A0ABW0ED52</accession>
<evidence type="ECO:0000313" key="2">
    <source>
        <dbReference type="EMBL" id="MFC5271188.1"/>
    </source>
</evidence>